<keyword evidence="3" id="KW-0808">Transferase</keyword>
<dbReference type="PANTHER" id="PTHR45947:SF3">
    <property type="entry name" value="SULFOQUINOVOSYL TRANSFERASE SQD2"/>
    <property type="match status" value="1"/>
</dbReference>
<comment type="caution">
    <text evidence="3">The sequence shown here is derived from an EMBL/GenBank/DDBJ whole genome shotgun (WGS) entry which is preliminary data.</text>
</comment>
<proteinExistence type="predicted"/>
<dbReference type="EMBL" id="RJJE01000002">
    <property type="protein sequence ID" value="RNI32622.1"/>
    <property type="molecule type" value="Genomic_DNA"/>
</dbReference>
<dbReference type="Gene3D" id="3.40.50.2000">
    <property type="entry name" value="Glycogen Phosphorylase B"/>
    <property type="match status" value="2"/>
</dbReference>
<feature type="domain" description="Glycosyltransferase subfamily 4-like N-terminal" evidence="2">
    <location>
        <begin position="27"/>
        <end position="192"/>
    </location>
</feature>
<dbReference type="AlphaFoldDB" id="A0A3M9N4C0"/>
<organism evidence="3 4">
    <name type="scientific">Rufibacter immobilis</name>
    <dbReference type="NCBI Taxonomy" id="1348778"/>
    <lineage>
        <taxon>Bacteria</taxon>
        <taxon>Pseudomonadati</taxon>
        <taxon>Bacteroidota</taxon>
        <taxon>Cytophagia</taxon>
        <taxon>Cytophagales</taxon>
        <taxon>Hymenobacteraceae</taxon>
        <taxon>Rufibacter</taxon>
    </lineage>
</organism>
<dbReference type="Pfam" id="PF13579">
    <property type="entry name" value="Glyco_trans_4_4"/>
    <property type="match status" value="1"/>
</dbReference>
<dbReference type="Proteomes" id="UP000271010">
    <property type="component" value="Unassembled WGS sequence"/>
</dbReference>
<protein>
    <submittedName>
        <fullName evidence="3">Glycosyltransferase WbuB</fullName>
    </submittedName>
</protein>
<dbReference type="RefSeq" id="WP_123131921.1">
    <property type="nucleotide sequence ID" value="NZ_RJJE01000002.1"/>
</dbReference>
<evidence type="ECO:0000313" key="3">
    <source>
        <dbReference type="EMBL" id="RNI32622.1"/>
    </source>
</evidence>
<dbReference type="SUPFAM" id="SSF53756">
    <property type="entry name" value="UDP-Glycosyltransferase/glycogen phosphorylase"/>
    <property type="match status" value="1"/>
</dbReference>
<keyword evidence="4" id="KW-1185">Reference proteome</keyword>
<gene>
    <name evidence="3" type="ORF">EFA69_04705</name>
</gene>
<dbReference type="OrthoDB" id="9811902at2"/>
<dbReference type="InterPro" id="IPR050194">
    <property type="entry name" value="Glycosyltransferase_grp1"/>
</dbReference>
<dbReference type="CDD" id="cd03794">
    <property type="entry name" value="GT4_WbuB-like"/>
    <property type="match status" value="1"/>
</dbReference>
<dbReference type="InterPro" id="IPR028098">
    <property type="entry name" value="Glyco_trans_4-like_N"/>
</dbReference>
<dbReference type="Pfam" id="PF00534">
    <property type="entry name" value="Glycos_transf_1"/>
    <property type="match status" value="1"/>
</dbReference>
<dbReference type="GO" id="GO:0016758">
    <property type="term" value="F:hexosyltransferase activity"/>
    <property type="evidence" value="ECO:0007669"/>
    <property type="project" value="TreeGrafter"/>
</dbReference>
<sequence length="401" mass="44799">MHIALFHQYHHNPDCPATCRHYTFMGELAKRHQITLLTSNAWESKRITHLYDWVPSGVDLISINAPYSNKMGVVQRLQAFGAFAAQSLLRGLRMPKPDVIWGVSTPLTTAWAAGKVASFRKVPWVFEVQDLWPSFPIQMGAVPSKLAQRQLYKLEGSLYRQAAHIIPLSTDMERYILDKGVPASKITTLVNGTEIPLAAPVAEQEALREKLGLQGKQVVLYAGTYGRANDIPMLVKAAALLQDQSQICFVFTGQGYDAPLLEEAAQRQKNIRLLPPLPRHEIFHLFALAAVSVVSFIDLPVLQANSPGKLFDSLAVGTPVVVTNPGWTKNLVEAQGCGWYVPAGEAEILASSLKLRLRQEQEMDVMRQNAQRVAREQFDRLQMVTALEKIFEQVIRERILS</sequence>
<reference evidence="3 4" key="1">
    <citation type="submission" date="2018-11" db="EMBL/GenBank/DDBJ databases">
        <title>Rufibacter latericius sp. nov., isolated from water in Baiyang Lake.</title>
        <authorList>
            <person name="Yang Y."/>
        </authorList>
    </citation>
    <scope>NUCLEOTIDE SEQUENCE [LARGE SCALE GENOMIC DNA]</scope>
    <source>
        <strain evidence="3 4">MCC P1</strain>
    </source>
</reference>
<evidence type="ECO:0000259" key="1">
    <source>
        <dbReference type="Pfam" id="PF00534"/>
    </source>
</evidence>
<dbReference type="InterPro" id="IPR001296">
    <property type="entry name" value="Glyco_trans_1"/>
</dbReference>
<feature type="domain" description="Glycosyl transferase family 1" evidence="1">
    <location>
        <begin position="204"/>
        <end position="372"/>
    </location>
</feature>
<evidence type="ECO:0000259" key="2">
    <source>
        <dbReference type="Pfam" id="PF13579"/>
    </source>
</evidence>
<name>A0A3M9N4C0_9BACT</name>
<accession>A0A3M9N4C0</accession>
<evidence type="ECO:0000313" key="4">
    <source>
        <dbReference type="Proteomes" id="UP000271010"/>
    </source>
</evidence>
<dbReference type="PANTHER" id="PTHR45947">
    <property type="entry name" value="SULFOQUINOVOSYL TRANSFERASE SQD2"/>
    <property type="match status" value="1"/>
</dbReference>